<dbReference type="Proteomes" id="UP001501116">
    <property type="component" value="Unassembled WGS sequence"/>
</dbReference>
<keyword evidence="2" id="KW-1185">Reference proteome</keyword>
<name>A0ABN2SBI8_9PSEU</name>
<proteinExistence type="predicted"/>
<gene>
    <name evidence="1" type="ORF">GCM10009754_70360</name>
</gene>
<accession>A0ABN2SBI8</accession>
<evidence type="ECO:0000313" key="1">
    <source>
        <dbReference type="EMBL" id="GAA1983191.1"/>
    </source>
</evidence>
<comment type="caution">
    <text evidence="1">The sequence shown here is derived from an EMBL/GenBank/DDBJ whole genome shotgun (WGS) entry which is preliminary data.</text>
</comment>
<protein>
    <submittedName>
        <fullName evidence="1">Uncharacterized protein</fullName>
    </submittedName>
</protein>
<dbReference type="EMBL" id="BAAANN010000038">
    <property type="protein sequence ID" value="GAA1983191.1"/>
    <property type="molecule type" value="Genomic_DNA"/>
</dbReference>
<evidence type="ECO:0000313" key="2">
    <source>
        <dbReference type="Proteomes" id="UP001501116"/>
    </source>
</evidence>
<sequence length="66" mass="6847">MALNLVAGCEGGDCPEIFTNDDGDVVVKGYMIGSGDRAAIRFASDEDAVVIPRSLLLRAAHGLEGP</sequence>
<organism evidence="1 2">
    <name type="scientific">Amycolatopsis minnesotensis</name>
    <dbReference type="NCBI Taxonomy" id="337894"/>
    <lineage>
        <taxon>Bacteria</taxon>
        <taxon>Bacillati</taxon>
        <taxon>Actinomycetota</taxon>
        <taxon>Actinomycetes</taxon>
        <taxon>Pseudonocardiales</taxon>
        <taxon>Pseudonocardiaceae</taxon>
        <taxon>Amycolatopsis</taxon>
    </lineage>
</organism>
<reference evidence="1 2" key="1">
    <citation type="journal article" date="2019" name="Int. J. Syst. Evol. Microbiol.">
        <title>The Global Catalogue of Microorganisms (GCM) 10K type strain sequencing project: providing services to taxonomists for standard genome sequencing and annotation.</title>
        <authorList>
            <consortium name="The Broad Institute Genomics Platform"/>
            <consortium name="The Broad Institute Genome Sequencing Center for Infectious Disease"/>
            <person name="Wu L."/>
            <person name="Ma J."/>
        </authorList>
    </citation>
    <scope>NUCLEOTIDE SEQUENCE [LARGE SCALE GENOMIC DNA]</scope>
    <source>
        <strain evidence="1 2">JCM 14545</strain>
    </source>
</reference>